<organism evidence="1 2">
    <name type="scientific">Aduncisulcus paluster</name>
    <dbReference type="NCBI Taxonomy" id="2918883"/>
    <lineage>
        <taxon>Eukaryota</taxon>
        <taxon>Metamonada</taxon>
        <taxon>Carpediemonas-like organisms</taxon>
        <taxon>Aduncisulcus</taxon>
    </lineage>
</organism>
<comment type="caution">
    <text evidence="1">The sequence shown here is derived from an EMBL/GenBank/DDBJ whole genome shotgun (WGS) entry which is preliminary data.</text>
</comment>
<keyword evidence="2" id="KW-1185">Reference proteome</keyword>
<dbReference type="Proteomes" id="UP001057375">
    <property type="component" value="Unassembled WGS sequence"/>
</dbReference>
<evidence type="ECO:0000313" key="2">
    <source>
        <dbReference type="Proteomes" id="UP001057375"/>
    </source>
</evidence>
<evidence type="ECO:0000313" key="1">
    <source>
        <dbReference type="EMBL" id="GKT20001.1"/>
    </source>
</evidence>
<proteinExistence type="predicted"/>
<reference evidence="1" key="1">
    <citation type="submission" date="2022-03" db="EMBL/GenBank/DDBJ databases">
        <title>Draft genome sequence of Aduncisulcus paluster, a free-living microaerophilic Fornicata.</title>
        <authorList>
            <person name="Yuyama I."/>
            <person name="Kume K."/>
            <person name="Tamura T."/>
            <person name="Inagaki Y."/>
            <person name="Hashimoto T."/>
        </authorList>
    </citation>
    <scope>NUCLEOTIDE SEQUENCE</scope>
    <source>
        <strain evidence="1">NY0171</strain>
    </source>
</reference>
<dbReference type="EMBL" id="BQXS01012135">
    <property type="protein sequence ID" value="GKT20001.1"/>
    <property type="molecule type" value="Genomic_DNA"/>
</dbReference>
<feature type="non-terminal residue" evidence="1">
    <location>
        <position position="365"/>
    </location>
</feature>
<gene>
    <name evidence="1" type="ORF">ADUPG1_011618</name>
</gene>
<sequence>MPCPWCMETGTNLLLPHLSSPLPFKLPESVTRTVTSGQILNPNTPNVPLFFHSLYSSDIRLLIPHPFRLHSGDILHILHIGLTNDMNNLLAKILKPDQKDRFNKRMKLLGLRTQVGCGLRDGNDSRHIQHFSSICLFELENYRSTRDHSFDFLYDDRDIYEDSPNIMERITISSPSIRVAALSDVVNLRFVHVLLMSGIINQFAYEIRDVSTDEECDNIIVHVKRFIKILSPLCVKGGIYSNNLPIKKIKTHLLMHLKEWVRDGGPLINYSAETGERINASIYRLYRYIRTQPTCHNIADLSLPFIVPENKIFVDHQIRFKTGKFYLFKDIELDDAIIQFISHSEDKIHIRGQIYKYFGPASIGY</sequence>
<accession>A0ABQ5K0N6</accession>
<name>A0ABQ5K0N6_9EUKA</name>
<protein>
    <submittedName>
        <fullName evidence="1">Uncharacterized protein</fullName>
    </submittedName>
</protein>